<sequence>MSENNHLPNQPGSTPQQSSYTHNENLSRMSGDSDNPPIPPRKNIKKGTYALGTWSGGSTLYELEHPPLIDNPTWKQKGHFEHTNPKTESIFFPDSTTVSQSDDGGPLPIHEKQLTSEGELVATWVYAKEFKSLENLSDTDAESNQKDDQNHKSKSDRRSLGGIEQDTVHHRTLYLLNQLSSGEEDKIPVMDIVEESPDKTGSITAQIKDLWKRKLVERKTVDGKFVYWMSGYGYEELDELSKPSLDS</sequence>
<feature type="region of interest" description="Disordered" evidence="1">
    <location>
        <begin position="137"/>
        <end position="163"/>
    </location>
</feature>
<organism evidence="2 3">
    <name type="scientific">Haloquadratum walsbyi J07HQW2</name>
    <dbReference type="NCBI Taxonomy" id="1238425"/>
    <lineage>
        <taxon>Archaea</taxon>
        <taxon>Methanobacteriati</taxon>
        <taxon>Methanobacteriota</taxon>
        <taxon>Stenosarchaea group</taxon>
        <taxon>Halobacteria</taxon>
        <taxon>Halobacteriales</taxon>
        <taxon>Haloferacaceae</taxon>
        <taxon>Haloquadratum</taxon>
    </lineage>
</organism>
<evidence type="ECO:0000256" key="1">
    <source>
        <dbReference type="SAM" id="MobiDB-lite"/>
    </source>
</evidence>
<gene>
    <name evidence="2" type="ORF">J07HQW2_02463</name>
</gene>
<dbReference type="Proteomes" id="UP000030710">
    <property type="component" value="Unassembled WGS sequence"/>
</dbReference>
<accession>U1MZQ5</accession>
<feature type="compositionally biased region" description="Polar residues" evidence="1">
    <location>
        <begin position="1"/>
        <end position="33"/>
    </location>
</feature>
<reference evidence="2 3" key="1">
    <citation type="journal article" date="2013" name="PLoS ONE">
        <title>Assembly-driven community genomics of a hypersaline microbial ecosystem.</title>
        <authorList>
            <person name="Podell S."/>
            <person name="Ugalde J.A."/>
            <person name="Narasingarao P."/>
            <person name="Banfield J.F."/>
            <person name="Heidelberg K.B."/>
            <person name="Allen E.E."/>
        </authorList>
    </citation>
    <scope>NUCLEOTIDE SEQUENCE [LARGE SCALE GENOMIC DNA]</scope>
    <source>
        <strain evidence="3">J07HQW2</strain>
    </source>
</reference>
<dbReference type="HOGENOM" id="CLU_1122606_0_0_2"/>
<dbReference type="AlphaFoldDB" id="U1MZQ5"/>
<evidence type="ECO:0000313" key="3">
    <source>
        <dbReference type="Proteomes" id="UP000030710"/>
    </source>
</evidence>
<protein>
    <submittedName>
        <fullName evidence="2">Uncharacterized protein</fullName>
    </submittedName>
</protein>
<name>U1MZQ5_9EURY</name>
<feature type="region of interest" description="Disordered" evidence="1">
    <location>
        <begin position="1"/>
        <end position="50"/>
    </location>
</feature>
<proteinExistence type="predicted"/>
<evidence type="ECO:0000313" key="2">
    <source>
        <dbReference type="EMBL" id="ERG95999.1"/>
    </source>
</evidence>
<feature type="compositionally biased region" description="Basic and acidic residues" evidence="1">
    <location>
        <begin position="143"/>
        <end position="159"/>
    </location>
</feature>
<dbReference type="EMBL" id="KE356561">
    <property type="protein sequence ID" value="ERG95999.1"/>
    <property type="molecule type" value="Genomic_DNA"/>
</dbReference>